<dbReference type="AlphaFoldDB" id="A0A369ZF40"/>
<name>A0A369ZF40_HAEPH</name>
<organism evidence="1 2">
    <name type="scientific">Haemophilus parahaemolyticus</name>
    <dbReference type="NCBI Taxonomy" id="735"/>
    <lineage>
        <taxon>Bacteria</taxon>
        <taxon>Pseudomonadati</taxon>
        <taxon>Pseudomonadota</taxon>
        <taxon>Gammaproteobacteria</taxon>
        <taxon>Pasteurellales</taxon>
        <taxon>Pasteurellaceae</taxon>
        <taxon>Haemophilus</taxon>
    </lineage>
</organism>
<proteinExistence type="predicted"/>
<reference evidence="1 2" key="1">
    <citation type="submission" date="2018-05" db="EMBL/GenBank/DDBJ databases">
        <title>Draft Genome Sequences for a Diverse set of 7 Haemophilus Species.</title>
        <authorList>
            <person name="Nichols M."/>
            <person name="Topaz N."/>
            <person name="Wang X."/>
            <person name="Wang X."/>
            <person name="Boxrud D."/>
        </authorList>
    </citation>
    <scope>NUCLEOTIDE SEQUENCE [LARGE SCALE GENOMIC DNA]</scope>
    <source>
        <strain evidence="1 2">C2010039593</strain>
    </source>
</reference>
<gene>
    <name evidence="1" type="ORF">DPV98_02690</name>
</gene>
<evidence type="ECO:0000313" key="2">
    <source>
        <dbReference type="Proteomes" id="UP000253999"/>
    </source>
</evidence>
<accession>A0A369ZF40</accession>
<dbReference type="RefSeq" id="WP_111312540.1">
    <property type="nucleotide sequence ID" value="NZ_QEQD01000002.1"/>
</dbReference>
<comment type="caution">
    <text evidence="1">The sequence shown here is derived from an EMBL/GenBank/DDBJ whole genome shotgun (WGS) entry which is preliminary data.</text>
</comment>
<protein>
    <submittedName>
        <fullName evidence="1">Uncharacterized protein</fullName>
    </submittedName>
</protein>
<dbReference type="EMBL" id="QEQD01000002">
    <property type="protein sequence ID" value="RDF05323.1"/>
    <property type="molecule type" value="Genomic_DNA"/>
</dbReference>
<sequence>MNELELKYHKYSNGYQRGPIYFMDKFEKLNREEQNLFIDMAIEKELIKALNNARLPQDKRSWLYSKAPQHIKQHFNWNGTPKNPYGVNTAI</sequence>
<evidence type="ECO:0000313" key="1">
    <source>
        <dbReference type="EMBL" id="RDF05323.1"/>
    </source>
</evidence>
<dbReference type="Proteomes" id="UP000253999">
    <property type="component" value="Unassembled WGS sequence"/>
</dbReference>